<comment type="caution">
    <text evidence="3">The sequence shown here is derived from an EMBL/GenBank/DDBJ whole genome shotgun (WGS) entry which is preliminary data.</text>
</comment>
<feature type="transmembrane region" description="Helical" evidence="1">
    <location>
        <begin position="47"/>
        <end position="65"/>
    </location>
</feature>
<proteinExistence type="predicted"/>
<dbReference type="EMBL" id="LPXO01000009">
    <property type="protein sequence ID" value="KUF09937.1"/>
    <property type="molecule type" value="Genomic_DNA"/>
</dbReference>
<evidence type="ECO:0000313" key="4">
    <source>
        <dbReference type="Proteomes" id="UP000054396"/>
    </source>
</evidence>
<evidence type="ECO:0000259" key="2">
    <source>
        <dbReference type="Pfam" id="PF07331"/>
    </source>
</evidence>
<dbReference type="AlphaFoldDB" id="A0A0W7WH59"/>
<dbReference type="STRING" id="1685382.AVJ23_14410"/>
<gene>
    <name evidence="3" type="ORF">AVJ23_14410</name>
</gene>
<dbReference type="OrthoDB" id="8907787at2"/>
<keyword evidence="4" id="KW-1185">Reference proteome</keyword>
<feature type="domain" description="DUF1468" evidence="2">
    <location>
        <begin position="13"/>
        <end position="152"/>
    </location>
</feature>
<evidence type="ECO:0000313" key="3">
    <source>
        <dbReference type="EMBL" id="KUF09937.1"/>
    </source>
</evidence>
<dbReference type="InterPro" id="IPR009936">
    <property type="entry name" value="DUF1468"/>
</dbReference>
<protein>
    <recommendedName>
        <fullName evidence="2">DUF1468 domain-containing protein</fullName>
    </recommendedName>
</protein>
<dbReference type="RefSeq" id="WP_058862914.1">
    <property type="nucleotide sequence ID" value="NZ_LPXO01000009.1"/>
</dbReference>
<keyword evidence="1" id="KW-0472">Membrane</keyword>
<keyword evidence="1" id="KW-0812">Transmembrane</keyword>
<name>A0A0W7WH59_9RHOB</name>
<accession>A0A0W7WH59</accession>
<dbReference type="Pfam" id="PF07331">
    <property type="entry name" value="TctB"/>
    <property type="match status" value="1"/>
</dbReference>
<organism evidence="3 4">
    <name type="scientific">Pseudoponticoccus marisrubri</name>
    <dbReference type="NCBI Taxonomy" id="1685382"/>
    <lineage>
        <taxon>Bacteria</taxon>
        <taxon>Pseudomonadati</taxon>
        <taxon>Pseudomonadota</taxon>
        <taxon>Alphaproteobacteria</taxon>
        <taxon>Rhodobacterales</taxon>
        <taxon>Roseobacteraceae</taxon>
        <taxon>Pseudoponticoccus</taxon>
    </lineage>
</organism>
<keyword evidence="1" id="KW-1133">Transmembrane helix</keyword>
<feature type="transmembrane region" description="Helical" evidence="1">
    <location>
        <begin position="77"/>
        <end position="96"/>
    </location>
</feature>
<feature type="transmembrane region" description="Helical" evidence="1">
    <location>
        <begin position="102"/>
        <end position="121"/>
    </location>
</feature>
<evidence type="ECO:0000256" key="1">
    <source>
        <dbReference type="SAM" id="Phobius"/>
    </source>
</evidence>
<reference evidence="3 4" key="1">
    <citation type="submission" date="2015-12" db="EMBL/GenBank/DDBJ databases">
        <authorList>
            <person name="Shamseldin A."/>
            <person name="Moawad H."/>
            <person name="Abd El-Rahim W.M."/>
            <person name="Sadowsky M.J."/>
        </authorList>
    </citation>
    <scope>NUCLEOTIDE SEQUENCE [LARGE SCALE GENOMIC DNA]</scope>
    <source>
        <strain evidence="3 4">SJ5A-1</strain>
    </source>
</reference>
<dbReference type="Proteomes" id="UP000054396">
    <property type="component" value="Unassembled WGS sequence"/>
</dbReference>
<sequence>MPSPAPLRPGERLFALLLVLFAGFAFHQSHAISGFEGLTTGGVMPMLASGVMVVTALVILSDTLRRPQAETRGLRGLVAYLFPLRVVLFAALVAAYGAAIPLLGFLVASGGLLFVAIWMLWTRGPLVALVLALASVGAIHVLFRMVFKVVLPGGSLWS</sequence>
<feature type="transmembrane region" description="Helical" evidence="1">
    <location>
        <begin position="126"/>
        <end position="147"/>
    </location>
</feature>